<dbReference type="PANTHER" id="PTHR23291">
    <property type="entry name" value="BAX INHIBITOR-RELATED"/>
    <property type="match status" value="1"/>
</dbReference>
<keyword evidence="2 5" id="KW-0812">Transmembrane</keyword>
<evidence type="ECO:0000313" key="7">
    <source>
        <dbReference type="Proteomes" id="UP001281410"/>
    </source>
</evidence>
<evidence type="ECO:0000256" key="4">
    <source>
        <dbReference type="ARBA" id="ARBA00023136"/>
    </source>
</evidence>
<dbReference type="GO" id="GO:0016020">
    <property type="term" value="C:membrane"/>
    <property type="evidence" value="ECO:0007669"/>
    <property type="project" value="UniProtKB-SubCell"/>
</dbReference>
<name>A0AAD9ZSN8_9ROSI</name>
<dbReference type="EMBL" id="JANJYJ010000009">
    <property type="protein sequence ID" value="KAK3189872.1"/>
    <property type="molecule type" value="Genomic_DNA"/>
</dbReference>
<feature type="transmembrane region" description="Helical" evidence="5">
    <location>
        <begin position="54"/>
        <end position="77"/>
    </location>
</feature>
<comment type="caution">
    <text evidence="5">Lacks conserved residue(s) required for the propagation of feature annotation.</text>
</comment>
<gene>
    <name evidence="6" type="ORF">Dsin_029433</name>
</gene>
<proteinExistence type="inferred from homology"/>
<feature type="transmembrane region" description="Helical" evidence="5">
    <location>
        <begin position="111"/>
        <end position="128"/>
    </location>
</feature>
<feature type="transmembrane region" description="Helical" evidence="5">
    <location>
        <begin position="15"/>
        <end position="33"/>
    </location>
</feature>
<reference evidence="6" key="1">
    <citation type="journal article" date="2023" name="Plant J.">
        <title>Genome sequences and population genomics provide insights into the demographic history, inbreeding, and mutation load of two 'living fossil' tree species of Dipteronia.</title>
        <authorList>
            <person name="Feng Y."/>
            <person name="Comes H.P."/>
            <person name="Chen J."/>
            <person name="Zhu S."/>
            <person name="Lu R."/>
            <person name="Zhang X."/>
            <person name="Li P."/>
            <person name="Qiu J."/>
            <person name="Olsen K.M."/>
            <person name="Qiu Y."/>
        </authorList>
    </citation>
    <scope>NUCLEOTIDE SEQUENCE</scope>
    <source>
        <strain evidence="6">NBL</strain>
    </source>
</reference>
<comment type="caution">
    <text evidence="6">The sequence shown here is derived from an EMBL/GenBank/DDBJ whole genome shotgun (WGS) entry which is preliminary data.</text>
</comment>
<evidence type="ECO:0000256" key="5">
    <source>
        <dbReference type="RuleBase" id="RU004379"/>
    </source>
</evidence>
<feature type="transmembrane region" description="Helical" evidence="5">
    <location>
        <begin position="83"/>
        <end position="104"/>
    </location>
</feature>
<comment type="subcellular location">
    <subcellularLocation>
        <location evidence="1">Membrane</location>
        <topology evidence="1">Multi-pass membrane protein</topology>
    </subcellularLocation>
</comment>
<dbReference type="Proteomes" id="UP001281410">
    <property type="component" value="Unassembled WGS sequence"/>
</dbReference>
<evidence type="ECO:0000313" key="6">
    <source>
        <dbReference type="EMBL" id="KAK3189872.1"/>
    </source>
</evidence>
<protein>
    <submittedName>
        <fullName evidence="6">Uncharacterized protein</fullName>
    </submittedName>
</protein>
<evidence type="ECO:0000256" key="3">
    <source>
        <dbReference type="ARBA" id="ARBA00022989"/>
    </source>
</evidence>
<accession>A0AAD9ZSN8</accession>
<comment type="similarity">
    <text evidence="5">Belongs to the BI1 family.</text>
</comment>
<evidence type="ECO:0000256" key="1">
    <source>
        <dbReference type="ARBA" id="ARBA00004141"/>
    </source>
</evidence>
<dbReference type="PANTHER" id="PTHR23291:SF50">
    <property type="entry name" value="PROTEIN LIFEGUARD 4"/>
    <property type="match status" value="1"/>
</dbReference>
<dbReference type="Pfam" id="PF01027">
    <property type="entry name" value="Bax1-I"/>
    <property type="match status" value="1"/>
</dbReference>
<dbReference type="AlphaFoldDB" id="A0AAD9ZSN8"/>
<keyword evidence="4 5" id="KW-0472">Membrane</keyword>
<keyword evidence="7" id="KW-1185">Reference proteome</keyword>
<dbReference type="InterPro" id="IPR006214">
    <property type="entry name" value="Bax_inhibitor_1-related"/>
</dbReference>
<organism evidence="6 7">
    <name type="scientific">Dipteronia sinensis</name>
    <dbReference type="NCBI Taxonomy" id="43782"/>
    <lineage>
        <taxon>Eukaryota</taxon>
        <taxon>Viridiplantae</taxon>
        <taxon>Streptophyta</taxon>
        <taxon>Embryophyta</taxon>
        <taxon>Tracheophyta</taxon>
        <taxon>Spermatophyta</taxon>
        <taxon>Magnoliopsida</taxon>
        <taxon>eudicotyledons</taxon>
        <taxon>Gunneridae</taxon>
        <taxon>Pentapetalae</taxon>
        <taxon>rosids</taxon>
        <taxon>malvids</taxon>
        <taxon>Sapindales</taxon>
        <taxon>Sapindaceae</taxon>
        <taxon>Hippocastanoideae</taxon>
        <taxon>Acereae</taxon>
        <taxon>Dipteronia</taxon>
    </lineage>
</organism>
<keyword evidence="3 5" id="KW-1133">Transmembrane helix</keyword>
<sequence length="215" mass="24223">MFPPVAAAITQNFKVFSDISRIGSFFMVGMLIFSRSVKSFAVMAGMLSSRKKNFLMSICFGLFSVGTVVPLGAVLAALSGKMVAASVISTLAMVFALKWFTFWASKKGKDAFYLPIFIFVCMIVVQIAKHLQMKNPNPITFTLNTGLGIPVYLGSIICDTDVLLNSYQEDEYAFRSFCLHMKISNLFFRIMEVLIILYDYRNMEIIQMLQKLNKF</sequence>
<evidence type="ECO:0000256" key="2">
    <source>
        <dbReference type="ARBA" id="ARBA00022692"/>
    </source>
</evidence>